<keyword evidence="1" id="KW-1133">Transmembrane helix</keyword>
<keyword evidence="1" id="KW-0812">Transmembrane</keyword>
<evidence type="ECO:0000313" key="2">
    <source>
        <dbReference type="EMBL" id="UWP58650.1"/>
    </source>
</evidence>
<gene>
    <name evidence="2" type="ORF">NQ502_14895</name>
</gene>
<name>A0ABY5VDS4_9FIRM</name>
<evidence type="ECO:0000313" key="3">
    <source>
        <dbReference type="Proteomes" id="UP001060164"/>
    </source>
</evidence>
<protein>
    <submittedName>
        <fullName evidence="2">Uncharacterized protein</fullName>
    </submittedName>
</protein>
<organism evidence="2 3">
    <name type="scientific">Ruminococcus gauvreauii</name>
    <dbReference type="NCBI Taxonomy" id="438033"/>
    <lineage>
        <taxon>Bacteria</taxon>
        <taxon>Bacillati</taxon>
        <taxon>Bacillota</taxon>
        <taxon>Clostridia</taxon>
        <taxon>Eubacteriales</taxon>
        <taxon>Oscillospiraceae</taxon>
        <taxon>Ruminococcus</taxon>
    </lineage>
</organism>
<dbReference type="EMBL" id="CP102290">
    <property type="protein sequence ID" value="UWP58650.1"/>
    <property type="molecule type" value="Genomic_DNA"/>
</dbReference>
<evidence type="ECO:0000256" key="1">
    <source>
        <dbReference type="SAM" id="Phobius"/>
    </source>
</evidence>
<dbReference type="RefSeq" id="WP_028529000.1">
    <property type="nucleotide sequence ID" value="NZ_CABLBR010000018.1"/>
</dbReference>
<accession>A0ABY5VDS4</accession>
<keyword evidence="1" id="KW-0472">Membrane</keyword>
<feature type="transmembrane region" description="Helical" evidence="1">
    <location>
        <begin position="6"/>
        <end position="27"/>
    </location>
</feature>
<proteinExistence type="predicted"/>
<sequence>MCKNNVIKKLACLAFIGAAIGGLIIFFKKFEKDGDDLFEEGEDDFDSCPGCADTSRSYTTISGDAVAAQDEHPEKAAEEAVKEAVEKTEKEAENTSETI</sequence>
<keyword evidence="3" id="KW-1185">Reference proteome</keyword>
<reference evidence="2" key="1">
    <citation type="journal article" date="2022" name="Cell">
        <title>Design, construction, and in vivo augmentation of a complex gut microbiome.</title>
        <authorList>
            <person name="Cheng A.G."/>
            <person name="Ho P.Y."/>
            <person name="Aranda-Diaz A."/>
            <person name="Jain S."/>
            <person name="Yu F.B."/>
            <person name="Meng X."/>
            <person name="Wang M."/>
            <person name="Iakiviak M."/>
            <person name="Nagashima K."/>
            <person name="Zhao A."/>
            <person name="Murugkar P."/>
            <person name="Patil A."/>
            <person name="Atabakhsh K."/>
            <person name="Weakley A."/>
            <person name="Yan J."/>
            <person name="Brumbaugh A.R."/>
            <person name="Higginbottom S."/>
            <person name="Dimas A."/>
            <person name="Shiver A.L."/>
            <person name="Deutschbauer A."/>
            <person name="Neff N."/>
            <person name="Sonnenburg J.L."/>
            <person name="Huang K.C."/>
            <person name="Fischbach M.A."/>
        </authorList>
    </citation>
    <scope>NUCLEOTIDE SEQUENCE</scope>
    <source>
        <strain evidence="2">DSM 19829</strain>
    </source>
</reference>
<dbReference type="Proteomes" id="UP001060164">
    <property type="component" value="Chromosome"/>
</dbReference>